<reference evidence="3 4" key="1">
    <citation type="submission" date="2018-06" db="EMBL/GenBank/DDBJ databases">
        <title>Genomic Encyclopedia of Archaeal and Bacterial Type Strains, Phase II (KMG-II): from individual species to whole genera.</title>
        <authorList>
            <person name="Goeker M."/>
        </authorList>
    </citation>
    <scope>NUCLEOTIDE SEQUENCE [LARGE SCALE GENOMIC DNA]</scope>
    <source>
        <strain evidence="3 4">CFPB 3232</strain>
    </source>
</reference>
<dbReference type="PANTHER" id="PTHR30441:SF8">
    <property type="entry name" value="DUF748 DOMAIN-CONTAINING PROTEIN"/>
    <property type="match status" value="1"/>
</dbReference>
<keyword evidence="2" id="KW-0812">Transmembrane</keyword>
<feature type="transmembrane region" description="Helical" evidence="2">
    <location>
        <begin position="30"/>
        <end position="52"/>
    </location>
</feature>
<evidence type="ECO:0000256" key="2">
    <source>
        <dbReference type="SAM" id="Phobius"/>
    </source>
</evidence>
<evidence type="ECO:0000256" key="1">
    <source>
        <dbReference type="SAM" id="MobiDB-lite"/>
    </source>
</evidence>
<organism evidence="3 4">
    <name type="scientific">Paracidovorax anthurii</name>
    <dbReference type="NCBI Taxonomy" id="78229"/>
    <lineage>
        <taxon>Bacteria</taxon>
        <taxon>Pseudomonadati</taxon>
        <taxon>Pseudomonadota</taxon>
        <taxon>Betaproteobacteria</taxon>
        <taxon>Burkholderiales</taxon>
        <taxon>Comamonadaceae</taxon>
        <taxon>Paracidovorax</taxon>
    </lineage>
</organism>
<feature type="compositionally biased region" description="Low complexity" evidence="1">
    <location>
        <begin position="1"/>
        <end position="20"/>
    </location>
</feature>
<proteinExistence type="predicted"/>
<dbReference type="InterPro" id="IPR052894">
    <property type="entry name" value="AsmA-related"/>
</dbReference>
<dbReference type="AlphaFoldDB" id="A0A328YCF3"/>
<dbReference type="Proteomes" id="UP000248856">
    <property type="component" value="Unassembled WGS sequence"/>
</dbReference>
<keyword evidence="4" id="KW-1185">Reference proteome</keyword>
<dbReference type="GO" id="GO:0005886">
    <property type="term" value="C:plasma membrane"/>
    <property type="evidence" value="ECO:0007669"/>
    <property type="project" value="TreeGrafter"/>
</dbReference>
<gene>
    <name evidence="3" type="ORF">AX018_10925</name>
</gene>
<evidence type="ECO:0000313" key="4">
    <source>
        <dbReference type="Proteomes" id="UP000248856"/>
    </source>
</evidence>
<accession>A0A328YCF3</accession>
<feature type="region of interest" description="Disordered" evidence="1">
    <location>
        <begin position="1"/>
        <end position="21"/>
    </location>
</feature>
<keyword evidence="2" id="KW-1133">Transmembrane helix</keyword>
<dbReference type="GO" id="GO:0090313">
    <property type="term" value="P:regulation of protein targeting to membrane"/>
    <property type="evidence" value="ECO:0007669"/>
    <property type="project" value="TreeGrafter"/>
</dbReference>
<protein>
    <recommendedName>
        <fullName evidence="5">AsmA-like protein</fullName>
    </recommendedName>
</protein>
<dbReference type="PANTHER" id="PTHR30441">
    <property type="entry name" value="DUF748 DOMAIN-CONTAINING PROTEIN"/>
    <property type="match status" value="1"/>
</dbReference>
<comment type="caution">
    <text evidence="3">The sequence shown here is derived from an EMBL/GenBank/DDBJ whole genome shotgun (WGS) entry which is preliminary data.</text>
</comment>
<dbReference type="InterPro" id="IPR006311">
    <property type="entry name" value="TAT_signal"/>
</dbReference>
<keyword evidence="2" id="KW-0472">Membrane</keyword>
<evidence type="ECO:0008006" key="5">
    <source>
        <dbReference type="Google" id="ProtNLM"/>
    </source>
</evidence>
<dbReference type="PROSITE" id="PS51318">
    <property type="entry name" value="TAT"/>
    <property type="match status" value="1"/>
</dbReference>
<dbReference type="EMBL" id="QLTA01000092">
    <property type="protein sequence ID" value="RAR71609.1"/>
    <property type="molecule type" value="Genomic_DNA"/>
</dbReference>
<sequence>MSSDASSPPAAPPRAAAAGPSRRRRAVRGVLAALGGLGAAALLAGAAAWWWLPTDAELAQRVGDGASDWLGVPVTVERLQWRALPAPRVELHGVRTGQKEPVTAGRIVAEARWSDLLRGRLAVARLRLEDAVLPQRSLSLFEPRGAVQGPLAAGPFTLAAIPVERAEWQGVRWIDRTGRELAYGGSVDFDAEWRPRRGDIEREGATPLTRLRIEREGGADRWRAEVSAGGRTEAGTLRLQTPQGRYRVTGAIDFSGVDVAALLDAFGRSSAVAGLASGHAEFVAEGEDPAGAVRALRTDTRFTVVRARLLTFDLERAVRSAGTHKGGTTPLDRLEGAVGTEADAAGGTIVRYSGLRATSGVLTATGDAVLQNRRVSGHVAVDLVDGVVGVPLEFGGTVDEPTLTLPPAALAGAAVGTAIAPGVGTALGARIGETVRRIFGGDAAEAPPPRKPRAAP</sequence>
<dbReference type="RefSeq" id="WP_211322522.1">
    <property type="nucleotide sequence ID" value="NZ_QLTA01000092.1"/>
</dbReference>
<evidence type="ECO:0000313" key="3">
    <source>
        <dbReference type="EMBL" id="RAR71609.1"/>
    </source>
</evidence>
<name>A0A328YCF3_9BURK</name>